<comment type="similarity">
    <text evidence="2">Belongs to the phage GPA family.</text>
</comment>
<sequence>MANPIPLDLDALNLSTIAKGLISSINDIDDFNYLASNLEKVPVSLQSRMARKYIDRYTEKKAGSQFRANTWMRRTITRLKPRFGVLLSITHNMPLPWHILSSIEKTKKHAGTLALECVEKALDVSEQNQHLPYEKIVRLTYEGVAGYAKQFGVNVPFYDMHHNSICDLPPACFEIALLKMQCERWWARQLKTLRKQFLELLEIATGQVGKDLYHDKKSKKPKRRGISPYSSKQAQREFSFAQASGRQFLEMMELQSSDGDVIDLIEAVKSGMANPANRRNELMLRIRETEELADEMGYVAMFYTITCPARFHANASTWDGSTPKDAQNYLTTTWARARSKLNRRGLKYFGVRVVEPHADGCPHWHMMLFMPKNKLQEINAILRWYFIQEDKTELYDRYGPELTRAKVFNKFVDINTHGTHIKTVEACVKYRAHTEKTHLFKLYKQKRSAWGFAKKKANEVAIQRNKEEAEKAKAENREPKNCKAKNHKAPTKFYRTFSPRFDAVKLDKNKGSAASYIAKYISKNIDGYMLTDHVDAETGENLQEQANPVLAWASTWNIRQFQFQGSPSVTVYRELRRMRNPIKDEIIEPIRHAADTANWKDYVKLQGGMCIGRAANFKSMYEDTPMGNDYAEVVRRIKGVVTNIDYKAVLTRLFNNVHNVTDATSLKTRLIEWTRQLKGTAEKLAAKASTNVGAADLSWSSGNNCTPIAVGSSAELILDMIGCDEKEIMQAKKDLIAGKRITVNGQTYVVQDGILQIWDEKAQIKEHRRQSIESMAHNEAQNDELLSVNSAPTKCNHLFYSLTESQRASLEQGNIVISNGRVYFTRGLDLYSFEKLDLEQPKAAIKIQVTEKHYQAAREQYDLASQYAAIDGRSLPSSTKFKKGHADVIGDLEMARLVLAGEATATSDNDWWAMDLMA</sequence>
<feature type="domain" description="Replication gene A protein-like" evidence="8">
    <location>
        <begin position="461"/>
        <end position="528"/>
    </location>
</feature>
<accession>A0ABW8KT16</accession>
<evidence type="ECO:0000256" key="6">
    <source>
        <dbReference type="ARBA" id="ARBA00022801"/>
    </source>
</evidence>
<evidence type="ECO:0000259" key="8">
    <source>
        <dbReference type="Pfam" id="PF05840"/>
    </source>
</evidence>
<organism evidence="9 10">
    <name type="scientific">Pseudoalteromonas rhizosphaerae</name>
    <dbReference type="NCBI Taxonomy" id="2518973"/>
    <lineage>
        <taxon>Bacteria</taxon>
        <taxon>Pseudomonadati</taxon>
        <taxon>Pseudomonadota</taxon>
        <taxon>Gammaproteobacteria</taxon>
        <taxon>Alteromonadales</taxon>
        <taxon>Pseudoalteromonadaceae</taxon>
        <taxon>Pseudoalteromonas</taxon>
    </lineage>
</organism>
<keyword evidence="6" id="KW-0378">Hydrolase</keyword>
<dbReference type="GO" id="GO:0004519">
    <property type="term" value="F:endonuclease activity"/>
    <property type="evidence" value="ECO:0007669"/>
    <property type="project" value="UniProtKB-KW"/>
</dbReference>
<evidence type="ECO:0000256" key="7">
    <source>
        <dbReference type="SAM" id="MobiDB-lite"/>
    </source>
</evidence>
<keyword evidence="5 9" id="KW-0255">Endonuclease</keyword>
<dbReference type="RefSeq" id="WP_404674566.1">
    <property type="nucleotide sequence ID" value="NZ_JBJDOT010000002.1"/>
</dbReference>
<proteinExistence type="inferred from homology"/>
<keyword evidence="10" id="KW-1185">Reference proteome</keyword>
<dbReference type="InterPro" id="IPR008766">
    <property type="entry name" value="Replication_gene_A-like"/>
</dbReference>
<evidence type="ECO:0000256" key="4">
    <source>
        <dbReference type="ARBA" id="ARBA00022722"/>
    </source>
</evidence>
<evidence type="ECO:0000256" key="3">
    <source>
        <dbReference type="ARBA" id="ARBA00022705"/>
    </source>
</evidence>
<evidence type="ECO:0000313" key="9">
    <source>
        <dbReference type="EMBL" id="MFK3862599.1"/>
    </source>
</evidence>
<name>A0ABW8KT16_9GAMM</name>
<protein>
    <submittedName>
        <fullName evidence="9">Replication endonuclease</fullName>
    </submittedName>
</protein>
<dbReference type="Proteomes" id="UP001620262">
    <property type="component" value="Unassembled WGS sequence"/>
</dbReference>
<feature type="region of interest" description="Disordered" evidence="7">
    <location>
        <begin position="214"/>
        <end position="234"/>
    </location>
</feature>
<gene>
    <name evidence="9" type="ORF">ACI2JU_01790</name>
</gene>
<comment type="function">
    <text evidence="1">Possible endonuclease which induces a single-strand cut and initiates DNA replication.</text>
</comment>
<dbReference type="Pfam" id="PF05840">
    <property type="entry name" value="Phage_GPA"/>
    <property type="match status" value="2"/>
</dbReference>
<comment type="caution">
    <text evidence="9">The sequence shown here is derived from an EMBL/GenBank/DDBJ whole genome shotgun (WGS) entry which is preliminary data.</text>
</comment>
<reference evidence="9 10" key="1">
    <citation type="submission" date="2024-11" db="EMBL/GenBank/DDBJ databases">
        <title>The Natural Products Discovery Center: Release of the First 8490 Sequenced Strains for Exploring Actinobacteria Biosynthetic Diversity.</title>
        <authorList>
            <person name="Kalkreuter E."/>
            <person name="Kautsar S.A."/>
            <person name="Yang D."/>
            <person name="Bader C.D."/>
            <person name="Teijaro C.N."/>
            <person name="Fluegel L."/>
            <person name="Davis C.M."/>
            <person name="Simpson J.R."/>
            <person name="Lauterbach L."/>
            <person name="Steele A.D."/>
            <person name="Gui C."/>
            <person name="Meng S."/>
            <person name="Li G."/>
            <person name="Viehrig K."/>
            <person name="Ye F."/>
            <person name="Su P."/>
            <person name="Kiefer A.F."/>
            <person name="Nichols A."/>
            <person name="Cepeda A.J."/>
            <person name="Yan W."/>
            <person name="Fan B."/>
            <person name="Jiang Y."/>
            <person name="Adhikari A."/>
            <person name="Zheng C.-J."/>
            <person name="Schuster L."/>
            <person name="Cowan T.M."/>
            <person name="Smanski M.J."/>
            <person name="Chevrette M.G."/>
            <person name="De Carvalho L.P.S."/>
            <person name="Shen B."/>
        </authorList>
    </citation>
    <scope>NUCLEOTIDE SEQUENCE [LARGE SCALE GENOMIC DNA]</scope>
    <source>
        <strain evidence="9 10">NPDC078403</strain>
    </source>
</reference>
<evidence type="ECO:0000256" key="1">
    <source>
        <dbReference type="ARBA" id="ARBA00003293"/>
    </source>
</evidence>
<keyword evidence="3" id="KW-0235">DNA replication</keyword>
<dbReference type="EMBL" id="JBJDOT010000002">
    <property type="protein sequence ID" value="MFK3862599.1"/>
    <property type="molecule type" value="Genomic_DNA"/>
</dbReference>
<evidence type="ECO:0000256" key="5">
    <source>
        <dbReference type="ARBA" id="ARBA00022759"/>
    </source>
</evidence>
<evidence type="ECO:0000256" key="2">
    <source>
        <dbReference type="ARBA" id="ARBA00009260"/>
    </source>
</evidence>
<feature type="domain" description="Replication gene A protein-like" evidence="8">
    <location>
        <begin position="112"/>
        <end position="397"/>
    </location>
</feature>
<evidence type="ECO:0000313" key="10">
    <source>
        <dbReference type="Proteomes" id="UP001620262"/>
    </source>
</evidence>
<keyword evidence="4" id="KW-0540">Nuclease</keyword>
<feature type="compositionally biased region" description="Basic residues" evidence="7">
    <location>
        <begin position="216"/>
        <end position="225"/>
    </location>
</feature>